<proteinExistence type="predicted"/>
<sequence>MLVRRHQVALVDPTTSRVLVVDGTLPRHPDRWPSFHDLAAAVGSPEAFVGGPPWRAEDGTITNVLVGASSSLPGASWVPLGSVGVPALLESVEQWRSGYRDDGRAAWFVRGWVDPVVAWVSSHAPAPLGPPEPVKLWSLSAVLRFPVAGGGELFFKATCDGFRAEPALTAAVRALAPDATPVVLAVDPERAWMLMESLPGADDGAPASYAVEVARRLARLQLDSLPARDVLLAAGAPDRGLEATLAKLRTVLHESVDVLSAEQRDRAAALEPWLAATLRALWDSPLPDTLAHGDLHLGNVTRVDDRPVLFDWTDTCLTHPFLDVRHLADSAAENADDPDAARDEVWQAYAEPWRASYPEVDLDALWGRTRVANAVFQAITFEQIYRAQPLSSRWELATVVGEIVDQLAAVRDGEV</sequence>
<organism evidence="2 3">
    <name type="scientific">Nocardioides lianchengensis</name>
    <dbReference type="NCBI Taxonomy" id="1045774"/>
    <lineage>
        <taxon>Bacteria</taxon>
        <taxon>Bacillati</taxon>
        <taxon>Actinomycetota</taxon>
        <taxon>Actinomycetes</taxon>
        <taxon>Propionibacteriales</taxon>
        <taxon>Nocardioidaceae</taxon>
        <taxon>Nocardioides</taxon>
    </lineage>
</organism>
<dbReference type="SUPFAM" id="SSF56112">
    <property type="entry name" value="Protein kinase-like (PK-like)"/>
    <property type="match status" value="1"/>
</dbReference>
<dbReference type="AlphaFoldDB" id="A0A1G7BXQ8"/>
<accession>A0A1G7BXQ8</accession>
<evidence type="ECO:0000313" key="3">
    <source>
        <dbReference type="Proteomes" id="UP000199034"/>
    </source>
</evidence>
<dbReference type="GO" id="GO:0016740">
    <property type="term" value="F:transferase activity"/>
    <property type="evidence" value="ECO:0007669"/>
    <property type="project" value="UniProtKB-KW"/>
</dbReference>
<keyword evidence="2" id="KW-0808">Transferase</keyword>
<name>A0A1G7BXQ8_9ACTN</name>
<evidence type="ECO:0000313" key="2">
    <source>
        <dbReference type="EMBL" id="SDE30975.1"/>
    </source>
</evidence>
<dbReference type="Gene3D" id="3.90.1200.10">
    <property type="match status" value="1"/>
</dbReference>
<keyword evidence="3" id="KW-1185">Reference proteome</keyword>
<dbReference type="InterPro" id="IPR011009">
    <property type="entry name" value="Kinase-like_dom_sf"/>
</dbReference>
<evidence type="ECO:0000259" key="1">
    <source>
        <dbReference type="Pfam" id="PF01636"/>
    </source>
</evidence>
<dbReference type="STRING" id="1045774.SAMN05421872_11927"/>
<dbReference type="Pfam" id="PF01636">
    <property type="entry name" value="APH"/>
    <property type="match status" value="1"/>
</dbReference>
<feature type="domain" description="Aminoglycoside phosphotransferase" evidence="1">
    <location>
        <begin position="174"/>
        <end position="353"/>
    </location>
</feature>
<dbReference type="InterPro" id="IPR002575">
    <property type="entry name" value="Aminoglycoside_PTrfase"/>
</dbReference>
<dbReference type="EMBL" id="FMZM01000019">
    <property type="protein sequence ID" value="SDE30975.1"/>
    <property type="molecule type" value="Genomic_DNA"/>
</dbReference>
<protein>
    <submittedName>
        <fullName evidence="2">Phosphotransferase enzyme family protein</fullName>
    </submittedName>
</protein>
<reference evidence="2 3" key="1">
    <citation type="submission" date="2016-10" db="EMBL/GenBank/DDBJ databases">
        <authorList>
            <person name="de Groot N.N."/>
        </authorList>
    </citation>
    <scope>NUCLEOTIDE SEQUENCE [LARGE SCALE GENOMIC DNA]</scope>
    <source>
        <strain evidence="2 3">CGMCC 4.6858</strain>
    </source>
</reference>
<dbReference type="Proteomes" id="UP000199034">
    <property type="component" value="Unassembled WGS sequence"/>
</dbReference>
<gene>
    <name evidence="2" type="ORF">SAMN05421872_11927</name>
</gene>
<dbReference type="RefSeq" id="WP_090861004.1">
    <property type="nucleotide sequence ID" value="NZ_FMZM01000019.1"/>
</dbReference>
<dbReference type="OrthoDB" id="101887at2"/>